<reference evidence="3" key="1">
    <citation type="submission" date="2022-11" db="EMBL/GenBank/DDBJ databases">
        <title>Biodiversity and phylogenetic relationships of bacteria.</title>
        <authorList>
            <person name="Machado R.A.R."/>
            <person name="Bhat A."/>
            <person name="Loulou A."/>
            <person name="Kallel S."/>
        </authorList>
    </citation>
    <scope>NUCLEOTIDE SEQUENCE</scope>
    <source>
        <strain evidence="3">K-TC2</strain>
    </source>
</reference>
<comment type="caution">
    <text evidence="3">The sequence shown here is derived from an EMBL/GenBank/DDBJ whole genome shotgun (WGS) entry which is preliminary data.</text>
</comment>
<evidence type="ECO:0000313" key="3">
    <source>
        <dbReference type="EMBL" id="MCX5568195.1"/>
    </source>
</evidence>
<name>A0A9X3E7P0_9HYPH</name>
<dbReference type="RefSeq" id="WP_266337148.1">
    <property type="nucleotide sequence ID" value="NZ_JAPKNK010000001.1"/>
</dbReference>
<accession>A0A9X3E7P0</accession>
<evidence type="ECO:0000259" key="2">
    <source>
        <dbReference type="Pfam" id="PF13020"/>
    </source>
</evidence>
<dbReference type="SUPFAM" id="SSF55874">
    <property type="entry name" value="ATPase domain of HSP90 chaperone/DNA topoisomerase II/histidine kinase"/>
    <property type="match status" value="1"/>
</dbReference>
<evidence type="ECO:0000313" key="4">
    <source>
        <dbReference type="Proteomes" id="UP001144805"/>
    </source>
</evidence>
<organism evidence="3 4">
    <name type="scientific">Kaistia nematophila</name>
    <dbReference type="NCBI Taxonomy" id="2994654"/>
    <lineage>
        <taxon>Bacteria</taxon>
        <taxon>Pseudomonadati</taxon>
        <taxon>Pseudomonadota</taxon>
        <taxon>Alphaproteobacteria</taxon>
        <taxon>Hyphomicrobiales</taxon>
        <taxon>Kaistiaceae</taxon>
        <taxon>Kaistia</taxon>
    </lineage>
</organism>
<feature type="region of interest" description="Disordered" evidence="1">
    <location>
        <begin position="1244"/>
        <end position="1317"/>
    </location>
</feature>
<proteinExistence type="predicted"/>
<dbReference type="NCBIfam" id="NF047352">
    <property type="entry name" value="P_loop_sacsin"/>
    <property type="match status" value="1"/>
</dbReference>
<dbReference type="EMBL" id="JAPKNK010000001">
    <property type="protein sequence ID" value="MCX5568195.1"/>
    <property type="molecule type" value="Genomic_DNA"/>
</dbReference>
<dbReference type="Proteomes" id="UP001144805">
    <property type="component" value="Unassembled WGS sequence"/>
</dbReference>
<protein>
    <submittedName>
        <fullName evidence="3">DUF3883 domain-containing protein</fullName>
    </submittedName>
</protein>
<feature type="compositionally biased region" description="Pro residues" evidence="1">
    <location>
        <begin position="1285"/>
        <end position="1309"/>
    </location>
</feature>
<sequence>MIWDDQAAVDDLKDARTPEFADAVVTGLANALASSPGALKKMMRGAAAAAEDLNVEPFQGLTEVIQNADDLHASEVRFAFRDTDASRELLIVHNGQPVACQHVLGMALPFVTTKTNRTDQRGRFGIGLKTLKRIADDLAVHSAPYHFSGNQLSVQVVPAEGPLPGFYDPAADTMIVLRLKPDFSVEGLKAWFAEWDDDGLIFLTWVSSFRWCDLTGATLEGRTLSFGAWENITLVGGRASITALSRREVQSTGASWTVWRATLPVPGHMHPAHKARAEVTQISIAVPSAAGAGSLYIGSKTRVSVDLSFSLDAQFDPSTTREALIESTWNNWLIERCGDVLGEIAHGRMLAAPKEAWRYVPVAAEYIGNEGDRWLRSGFAKSFETARSWLGEHAAILIHGASAALSDIAYEHADLSDLLTDVDIEALAEGSRALPRDVRDASGRWRTVLDEIGVCATVGTTELLEGFKQSLFQPKEPSWWVKAARVLVETHADEELFDVPFWLTDEGRAVVCKPKGATAKPLVLGGEFSLFSLRWSLLDCLHAEYGIDKDGDVAVKWLDKHAAFRTSVDASTELAAFAERFAATPLEIEDEELRELRDRFDQLSDRRADEIGHAVGAALMVDGFVYKSGKMHRQKVRPTEAYLCKTLDSDFPNWPTAAGNVPGIQWISAKYDEKLKTGATRAQRKRADGTISRGPRKFFALLGVETAPRLKQTGLVRWGGATRTRELRAAQAEQVPTDWISPDLERVLAAFPKLSKKDLRERSPALFKAMARAWERSYANRKMVASQHEARVYVYPRAPVTAQWLIQLRETQWVAVGKGELATPNEAVVKTQETQTLYASTAFAVGVDLGDFSADFAATLGLVTSVRVSDLVKLLRETRDGVEAIDDAQVMAIYRNIAKYLPRTVAWNTRIGDMTAQDLRKAFTENQGLIHVGGNVWRGPTELMRGKDIFRDRARFVPGGPALASLWSALDVREPTLDDCLKFLKSLAGQAHDVGVTSCLIDVYRYMEPLLANAERRHRERTKALPLYCGDRWESERPIFLVEESELRSQLAKALPAKKFWTPPCDLRELASLVVFTGVTRSEPTLVVADDRETALDRGDGMRAHFRQAVDHLSDELARNDPEVRKRMAISWDALREIPLFVYSGPIAVRAMGEELSAVKIPIQLQALIVRDPLELHVWDEALPKREYGGHAVASLFPHASRRGVEAEWVVAWQEARETAAEAIRLASDEEHAEAMEDRAAKINAAPKKKISVSTPGGKGPAVKPRTLKNSVGPILGATVVPGCDPKPAPPPTKPKLHDTPPPPKPPNPGSRTAPTAYTDRDLEQRGWELLTQALETSAEELLVDFRNRHEVGADGAIDWKTFVEMKATGRAPQSSIEMSNAEYERAKERGNDFILALVSGLEDGYQDEVRLIFDPANRATVRPLNGVKLVALTEAPQVLIPFGNSEE</sequence>
<keyword evidence="4" id="KW-1185">Reference proteome</keyword>
<dbReference type="InterPro" id="IPR036890">
    <property type="entry name" value="HATPase_C_sf"/>
</dbReference>
<feature type="domain" description="Protein NO VEIN C-terminal" evidence="2">
    <location>
        <begin position="1340"/>
        <end position="1404"/>
    </location>
</feature>
<dbReference type="InterPro" id="IPR024975">
    <property type="entry name" value="NOV_C"/>
</dbReference>
<dbReference type="Pfam" id="PF13020">
    <property type="entry name" value="NOV_C"/>
    <property type="match status" value="1"/>
</dbReference>
<gene>
    <name evidence="3" type="ORF">OSH07_03215</name>
</gene>
<evidence type="ECO:0000256" key="1">
    <source>
        <dbReference type="SAM" id="MobiDB-lite"/>
    </source>
</evidence>